<feature type="transmembrane region" description="Helical" evidence="11">
    <location>
        <begin position="171"/>
        <end position="193"/>
    </location>
</feature>
<comment type="subcellular location">
    <subcellularLocation>
        <location evidence="1">Cell membrane</location>
        <topology evidence="1">Multi-pass membrane protein</topology>
    </subcellularLocation>
</comment>
<dbReference type="InterPro" id="IPR000917">
    <property type="entry name" value="Sulfatase_N"/>
</dbReference>
<gene>
    <name evidence="13" type="ordered locus">Clocl_1081</name>
</gene>
<dbReference type="Gene3D" id="3.40.720.10">
    <property type="entry name" value="Alkaline Phosphatase, subunit A"/>
    <property type="match status" value="1"/>
</dbReference>
<dbReference type="PANTHER" id="PTHR47371">
    <property type="entry name" value="LIPOTEICHOIC ACID SYNTHASE"/>
    <property type="match status" value="1"/>
</dbReference>
<feature type="active site" evidence="8">
    <location>
        <position position="310"/>
    </location>
</feature>
<dbReference type="eggNOG" id="COG1368">
    <property type="taxonomic scope" value="Bacteria"/>
</dbReference>
<feature type="transmembrane region" description="Helical" evidence="11">
    <location>
        <begin position="12"/>
        <end position="37"/>
    </location>
</feature>
<reference evidence="13 14" key="2">
    <citation type="journal article" date="2012" name="Stand. Genomic Sci.">
        <title>Complete Genome Sequence of Clostridium clariflavum DSM 19732.</title>
        <authorList>
            <person name="Izquierdo J.A."/>
            <person name="Goodwin L."/>
            <person name="Davenport K.W."/>
            <person name="Teshima H."/>
            <person name="Bruce D."/>
            <person name="Detter C."/>
            <person name="Tapia R."/>
            <person name="Han S."/>
            <person name="Land M."/>
            <person name="Hauser L."/>
            <person name="Jeffries C.D."/>
            <person name="Han J."/>
            <person name="Pitluck S."/>
            <person name="Nolan M."/>
            <person name="Chen A."/>
            <person name="Huntemann M."/>
            <person name="Mavromatis K."/>
            <person name="Mikhailova N."/>
            <person name="Liolios K."/>
            <person name="Woyke T."/>
            <person name="Lynd L.R."/>
        </authorList>
    </citation>
    <scope>NUCLEOTIDE SEQUENCE [LARGE SCALE GENOMIC DNA]</scope>
    <source>
        <strain evidence="14">DSM 19732 / NBRC 101661 / EBR45</strain>
    </source>
</reference>
<evidence type="ECO:0000256" key="10">
    <source>
        <dbReference type="PIRSR" id="PIRSR005091-3"/>
    </source>
</evidence>
<dbReference type="PIRSF" id="PIRSF005091">
    <property type="entry name" value="Mmb_sulf_HI1246"/>
    <property type="match status" value="1"/>
</dbReference>
<keyword evidence="13" id="KW-0808">Transferase</keyword>
<dbReference type="InterPro" id="IPR050448">
    <property type="entry name" value="OpgB/LTA_synthase_biosynth"/>
</dbReference>
<feature type="binding site" evidence="10">
    <location>
        <position position="483"/>
    </location>
    <ligand>
        <name>Mn(2+)</name>
        <dbReference type="ChEBI" id="CHEBI:29035"/>
    </ligand>
</feature>
<keyword evidence="9" id="KW-0464">Manganese</keyword>
<dbReference type="HOGENOM" id="CLU_021310_0_0_9"/>
<proteinExistence type="inferred from homology"/>
<feature type="transmembrane region" description="Helical" evidence="11">
    <location>
        <begin position="52"/>
        <end position="73"/>
    </location>
</feature>
<dbReference type="Proteomes" id="UP000005435">
    <property type="component" value="Chromosome"/>
</dbReference>
<keyword evidence="6 11" id="KW-1133">Transmembrane helix</keyword>
<accession>G8LXP5</accession>
<keyword evidence="9" id="KW-0479">Metal-binding</keyword>
<evidence type="ECO:0000313" key="13">
    <source>
        <dbReference type="EMBL" id="AEV67756.1"/>
    </source>
</evidence>
<comment type="pathway">
    <text evidence="2">Cell wall biogenesis; lipoteichoic acid biosynthesis.</text>
</comment>
<dbReference type="GO" id="GO:0016740">
    <property type="term" value="F:transferase activity"/>
    <property type="evidence" value="ECO:0007669"/>
    <property type="project" value="UniProtKB-KW"/>
</dbReference>
<dbReference type="Gene3D" id="3.30.1120.170">
    <property type="match status" value="1"/>
</dbReference>
<dbReference type="KEGG" id="ccl:Clocl_1081"/>
<protein>
    <submittedName>
        <fullName evidence="13">Phosphoglycerol transferase family protein, alkaline phosphatase superfamily</fullName>
    </submittedName>
</protein>
<sequence>MRIRIKNFLSKYIKITEFLFINLFIVFTLLKCLYFQFTTKLNKAPYFSLDNIFMIISTIAVIAIIVSLIFFVFDRKRLVALFIINLLLTILLIADTNFFRYYYNLITIPVFFQLNPRMINSVDQSIVSLFQLKDLIYIIDFPIMLFAFLKLNKRGVESIRFSKRFSKSISILAVSSIIIVCISSSSNLTSFAYSNNYSAKSLGVLFSHFYNTKLFIKENLLQDKVLKEEEKKLVEEHLQNKNKEDSAANFSQYKGIAEGKNLIIVQMEAMQQFVIGKTINGKEITPNLNRLIKESFYFDNIYYQVSGGNTSDAEFLANNSLYPLSEGSVYHRYSENTYHSLASILKDKGYTTYALHAFDKTFWNREEMYKALKFDTFFNSEDYIMDDFAGWSGNALSDKSFFRQSLNMIDTSKPFYSFFVTLSNHHPFNYFESFDFDVGEFEGEYIGNFIKGANYADSCIGEFIKDLKSRGLYDNSLLVFYGDHSAVPKIESEGLMKFLGIEYNDCDWAKLQRVPLIIHLPGQQKGEVISTTGGQIDIMPTIANLMGFDVPYALGKDLINTQKSYAVLRNGSIITDKYIYFNDTRELYDYKTGEPLDISLYENEMQSLINELNISDIIISNDLLSDKTP</sequence>
<evidence type="ECO:0000256" key="1">
    <source>
        <dbReference type="ARBA" id="ARBA00004651"/>
    </source>
</evidence>
<dbReference type="OrthoDB" id="243547at2"/>
<evidence type="ECO:0000256" key="6">
    <source>
        <dbReference type="ARBA" id="ARBA00022989"/>
    </source>
</evidence>
<dbReference type="EMBL" id="CP003065">
    <property type="protein sequence ID" value="AEV67756.1"/>
    <property type="molecule type" value="Genomic_DNA"/>
</dbReference>
<evidence type="ECO:0000256" key="7">
    <source>
        <dbReference type="ARBA" id="ARBA00023136"/>
    </source>
</evidence>
<keyword evidence="14" id="KW-1185">Reference proteome</keyword>
<feature type="binding site" evidence="10">
    <location>
        <position position="268"/>
    </location>
    <ligand>
        <name>Mn(2+)</name>
        <dbReference type="ChEBI" id="CHEBI:29035"/>
    </ligand>
</feature>
<evidence type="ECO:0000256" key="11">
    <source>
        <dbReference type="SAM" id="Phobius"/>
    </source>
</evidence>
<keyword evidence="4" id="KW-1003">Cell membrane</keyword>
<keyword evidence="5 11" id="KW-0812">Transmembrane</keyword>
<keyword evidence="7 11" id="KW-0472">Membrane</keyword>
<evidence type="ECO:0000256" key="9">
    <source>
        <dbReference type="PIRSR" id="PIRSR005091-2"/>
    </source>
</evidence>
<organism evidence="13 14">
    <name type="scientific">Acetivibrio clariflavus (strain DSM 19732 / NBRC 101661 / EBR45)</name>
    <name type="common">Clostridium clariflavum</name>
    <dbReference type="NCBI Taxonomy" id="720554"/>
    <lineage>
        <taxon>Bacteria</taxon>
        <taxon>Bacillati</taxon>
        <taxon>Bacillota</taxon>
        <taxon>Clostridia</taxon>
        <taxon>Eubacteriales</taxon>
        <taxon>Oscillospiraceae</taxon>
        <taxon>Acetivibrio</taxon>
    </lineage>
</organism>
<feature type="binding site" evidence="10">
    <location>
        <position position="310"/>
    </location>
    <ligand>
        <name>Mn(2+)</name>
        <dbReference type="ChEBI" id="CHEBI:29035"/>
    </ligand>
</feature>
<comment type="similarity">
    <text evidence="3">Belongs to the LTA synthase family.</text>
</comment>
<dbReference type="GO" id="GO:0005886">
    <property type="term" value="C:plasma membrane"/>
    <property type="evidence" value="ECO:0007669"/>
    <property type="project" value="UniProtKB-SubCell"/>
</dbReference>
<dbReference type="InterPro" id="IPR012160">
    <property type="entry name" value="LtaS-like"/>
</dbReference>
<evidence type="ECO:0000256" key="4">
    <source>
        <dbReference type="ARBA" id="ARBA00022475"/>
    </source>
</evidence>
<feature type="domain" description="Sulfatase N-terminal" evidence="12">
    <location>
        <begin position="260"/>
        <end position="547"/>
    </location>
</feature>
<evidence type="ECO:0000256" key="5">
    <source>
        <dbReference type="ARBA" id="ARBA00022692"/>
    </source>
</evidence>
<dbReference type="InterPro" id="IPR017850">
    <property type="entry name" value="Alkaline_phosphatase_core_sf"/>
</dbReference>
<reference evidence="14" key="1">
    <citation type="submission" date="2011-12" db="EMBL/GenBank/DDBJ databases">
        <title>Complete sequence of Clostridium clariflavum DSM 19732.</title>
        <authorList>
            <consortium name="US DOE Joint Genome Institute"/>
            <person name="Lucas S."/>
            <person name="Han J."/>
            <person name="Lapidus A."/>
            <person name="Cheng J.-F."/>
            <person name="Goodwin L."/>
            <person name="Pitluck S."/>
            <person name="Peters L."/>
            <person name="Teshima H."/>
            <person name="Detter J.C."/>
            <person name="Han C."/>
            <person name="Tapia R."/>
            <person name="Land M."/>
            <person name="Hauser L."/>
            <person name="Kyrpides N."/>
            <person name="Ivanova N."/>
            <person name="Pagani I."/>
            <person name="Kitzmiller T."/>
            <person name="Lynd L."/>
            <person name="Izquierdo J."/>
            <person name="Woyke T."/>
        </authorList>
    </citation>
    <scope>NUCLEOTIDE SEQUENCE [LARGE SCALE GENOMIC DNA]</scope>
    <source>
        <strain evidence="14">DSM 19732 / NBRC 101661 / EBR45</strain>
    </source>
</reference>
<dbReference type="PANTHER" id="PTHR47371:SF3">
    <property type="entry name" value="PHOSPHOGLYCEROL TRANSFERASE I"/>
    <property type="match status" value="1"/>
</dbReference>
<feature type="binding site" evidence="9">
    <location>
        <position position="425"/>
    </location>
    <ligand>
        <name>substrate</name>
    </ligand>
</feature>
<dbReference type="SUPFAM" id="SSF53649">
    <property type="entry name" value="Alkaline phosphatase-like"/>
    <property type="match status" value="1"/>
</dbReference>
<dbReference type="STRING" id="720554.Clocl_1081"/>
<feature type="binding site" evidence="10">
    <location>
        <position position="484"/>
    </location>
    <ligand>
        <name>Mn(2+)</name>
        <dbReference type="ChEBI" id="CHEBI:29035"/>
    </ligand>
</feature>
<dbReference type="CDD" id="cd16015">
    <property type="entry name" value="LTA_synthase"/>
    <property type="match status" value="1"/>
</dbReference>
<evidence type="ECO:0000313" key="14">
    <source>
        <dbReference type="Proteomes" id="UP000005435"/>
    </source>
</evidence>
<name>G8LXP5_ACECE</name>
<feature type="transmembrane region" description="Helical" evidence="11">
    <location>
        <begin position="135"/>
        <end position="151"/>
    </location>
</feature>
<dbReference type="Pfam" id="PF00884">
    <property type="entry name" value="Sulfatase"/>
    <property type="match status" value="1"/>
</dbReference>
<dbReference type="AlphaFoldDB" id="G8LXP5"/>
<evidence type="ECO:0000256" key="3">
    <source>
        <dbReference type="ARBA" id="ARBA00009983"/>
    </source>
</evidence>
<evidence type="ECO:0000256" key="2">
    <source>
        <dbReference type="ARBA" id="ARBA00004936"/>
    </source>
</evidence>
<evidence type="ECO:0000256" key="8">
    <source>
        <dbReference type="PIRSR" id="PIRSR005091-1"/>
    </source>
</evidence>
<evidence type="ECO:0000259" key="12">
    <source>
        <dbReference type="Pfam" id="PF00884"/>
    </source>
</evidence>
<feature type="transmembrane region" description="Helical" evidence="11">
    <location>
        <begin position="80"/>
        <end position="103"/>
    </location>
</feature>
<dbReference type="GO" id="GO:0046872">
    <property type="term" value="F:metal ion binding"/>
    <property type="evidence" value="ECO:0007669"/>
    <property type="project" value="UniProtKB-KW"/>
</dbReference>